<feature type="domain" description="Restriction system protein Mrr-like N-terminal" evidence="2">
    <location>
        <begin position="6"/>
        <end position="89"/>
    </location>
</feature>
<dbReference type="Gene3D" id="3.40.1350.10">
    <property type="match status" value="1"/>
</dbReference>
<evidence type="ECO:0000313" key="3">
    <source>
        <dbReference type="EMBL" id="KNZ68208.1"/>
    </source>
</evidence>
<comment type="caution">
    <text evidence="3">The sequence shown here is derived from an EMBL/GenBank/DDBJ whole genome shotgun (WGS) entry which is preliminary data.</text>
</comment>
<gene>
    <name evidence="3" type="primary">mrr_2</name>
    <name evidence="3" type="ORF">Tfer_3261</name>
</gene>
<sequence>MPVPKFDELFNPLLKALKLLGGSASISEMEEKVAEILQLCDEDINEIHSGSRTKLNYNLAWARTYLKRYGLLENSTRGVWALTNEGLNTASVDPSDVVKVGRGQAPQGTVEGERGQPVVLEEEIEQTWKEKLLQTIKEMSPDAFERLCMRLLRELGFDNVEVTGRSGDMGIDGKGVLKLGGVLSFNIAFQAKRYKDSVSPGVIRDFRGAIEGRADKGLIISTGIFTKAAKEEASRDGAKTIDLIDGEELAEKLKNLRIGVKVTEKIVEEISIDTDWFKKL</sequence>
<reference evidence="4" key="1">
    <citation type="submission" date="2015-07" db="EMBL/GenBank/DDBJ databases">
        <title>Complete Genome of Thermincola ferriacetica strain Z-0001T.</title>
        <authorList>
            <person name="Lusk B."/>
            <person name="Badalamenti J.P."/>
            <person name="Parameswaran P."/>
            <person name="Bond D.R."/>
            <person name="Torres C.I."/>
        </authorList>
    </citation>
    <scope>NUCLEOTIDE SEQUENCE [LARGE SCALE GENOMIC DNA]</scope>
    <source>
        <strain evidence="4">Z-0001</strain>
    </source>
</reference>
<feature type="domain" description="Restriction endonuclease type IV Mrr" evidence="1">
    <location>
        <begin position="136"/>
        <end position="251"/>
    </location>
</feature>
<dbReference type="Pfam" id="PF14338">
    <property type="entry name" value="Mrr_N"/>
    <property type="match status" value="1"/>
</dbReference>
<dbReference type="GO" id="GO:0003677">
    <property type="term" value="F:DNA binding"/>
    <property type="evidence" value="ECO:0007669"/>
    <property type="project" value="InterPro"/>
</dbReference>
<dbReference type="GO" id="GO:0015666">
    <property type="term" value="F:restriction endodeoxyribonuclease activity"/>
    <property type="evidence" value="ECO:0007669"/>
    <property type="project" value="TreeGrafter"/>
</dbReference>
<dbReference type="PANTHER" id="PTHR30015:SF7">
    <property type="entry name" value="TYPE IV METHYL-DIRECTED RESTRICTION ENZYME ECOKMRR"/>
    <property type="match status" value="1"/>
</dbReference>
<dbReference type="InterPro" id="IPR011335">
    <property type="entry name" value="Restrct_endonuc-II-like"/>
</dbReference>
<dbReference type="InterPro" id="IPR052906">
    <property type="entry name" value="Type_IV_Methyl-Rstrct_Enzyme"/>
</dbReference>
<evidence type="ECO:0000313" key="4">
    <source>
        <dbReference type="Proteomes" id="UP000037175"/>
    </source>
</evidence>
<dbReference type="SUPFAM" id="SSF52980">
    <property type="entry name" value="Restriction endonuclease-like"/>
    <property type="match status" value="1"/>
</dbReference>
<dbReference type="EMBL" id="LGTE01000044">
    <property type="protein sequence ID" value="KNZ68208.1"/>
    <property type="molecule type" value="Genomic_DNA"/>
</dbReference>
<dbReference type="RefSeq" id="WP_052219166.1">
    <property type="nucleotide sequence ID" value="NZ_LGTE01000044.1"/>
</dbReference>
<protein>
    <submittedName>
        <fullName evidence="3">Mrr restriction system protein</fullName>
    </submittedName>
</protein>
<dbReference type="InterPro" id="IPR025745">
    <property type="entry name" value="Mrr-like_N_dom"/>
</dbReference>
<dbReference type="GO" id="GO:0009307">
    <property type="term" value="P:DNA restriction-modification system"/>
    <property type="evidence" value="ECO:0007669"/>
    <property type="project" value="InterPro"/>
</dbReference>
<dbReference type="InterPro" id="IPR007560">
    <property type="entry name" value="Restrct_endonuc_IV_Mrr"/>
</dbReference>
<name>A0A0L6VYH6_9FIRM</name>
<dbReference type="AlphaFoldDB" id="A0A0L6VYH6"/>
<dbReference type="Proteomes" id="UP000037175">
    <property type="component" value="Unassembled WGS sequence"/>
</dbReference>
<dbReference type="PANTHER" id="PTHR30015">
    <property type="entry name" value="MRR RESTRICTION SYSTEM PROTEIN"/>
    <property type="match status" value="1"/>
</dbReference>
<evidence type="ECO:0000259" key="1">
    <source>
        <dbReference type="Pfam" id="PF04471"/>
    </source>
</evidence>
<keyword evidence="4" id="KW-1185">Reference proteome</keyword>
<accession>A0A0L6VYH6</accession>
<proteinExistence type="predicted"/>
<dbReference type="Pfam" id="PF04471">
    <property type="entry name" value="Mrr_cat"/>
    <property type="match status" value="1"/>
</dbReference>
<organism evidence="3 4">
    <name type="scientific">Thermincola ferriacetica</name>
    <dbReference type="NCBI Taxonomy" id="281456"/>
    <lineage>
        <taxon>Bacteria</taxon>
        <taxon>Bacillati</taxon>
        <taxon>Bacillota</taxon>
        <taxon>Clostridia</taxon>
        <taxon>Eubacteriales</taxon>
        <taxon>Thermincolaceae</taxon>
        <taxon>Thermincola</taxon>
    </lineage>
</organism>
<evidence type="ECO:0000259" key="2">
    <source>
        <dbReference type="Pfam" id="PF14338"/>
    </source>
</evidence>
<dbReference type="InterPro" id="IPR011856">
    <property type="entry name" value="tRNA_endonuc-like_dom_sf"/>
</dbReference>